<keyword evidence="5" id="KW-0597">Phosphoprotein</keyword>
<dbReference type="Pfam" id="PF01239">
    <property type="entry name" value="PPTA"/>
    <property type="match status" value="5"/>
</dbReference>
<evidence type="ECO:0000256" key="5">
    <source>
        <dbReference type="ARBA" id="ARBA00022553"/>
    </source>
</evidence>
<evidence type="ECO:0000313" key="14">
    <source>
        <dbReference type="Proteomes" id="UP000694569"/>
    </source>
</evidence>
<dbReference type="EC" id="2.5.1.60" evidence="3 11"/>
<keyword evidence="6 11" id="KW-0637">Prenyltransferase</keyword>
<dbReference type="InterPro" id="IPR001611">
    <property type="entry name" value="Leu-rich_rpt"/>
</dbReference>
<name>A0A8C5LLP9_9ANUR</name>
<keyword evidence="14" id="KW-1185">Reference proteome</keyword>
<dbReference type="Gene3D" id="3.80.10.10">
    <property type="entry name" value="Ribonuclease Inhibitor"/>
    <property type="match status" value="1"/>
</dbReference>
<reference evidence="13" key="1">
    <citation type="submission" date="2025-08" db="UniProtKB">
        <authorList>
            <consortium name="Ensembl"/>
        </authorList>
    </citation>
    <scope>IDENTIFICATION</scope>
</reference>
<dbReference type="InterPro" id="IPR002088">
    <property type="entry name" value="Prenyl_trans_a"/>
</dbReference>
<organism evidence="13 14">
    <name type="scientific">Leptobrachium leishanense</name>
    <name type="common">Leishan spiny toad</name>
    <dbReference type="NCBI Taxonomy" id="445787"/>
    <lineage>
        <taxon>Eukaryota</taxon>
        <taxon>Metazoa</taxon>
        <taxon>Chordata</taxon>
        <taxon>Craniata</taxon>
        <taxon>Vertebrata</taxon>
        <taxon>Euteleostomi</taxon>
        <taxon>Amphibia</taxon>
        <taxon>Batrachia</taxon>
        <taxon>Anura</taxon>
        <taxon>Pelobatoidea</taxon>
        <taxon>Megophryidae</taxon>
        <taxon>Leptobrachium</taxon>
    </lineage>
</organism>
<dbReference type="InterPro" id="IPR032675">
    <property type="entry name" value="LRR_dom_sf"/>
</dbReference>
<evidence type="ECO:0000256" key="8">
    <source>
        <dbReference type="ARBA" id="ARBA00022679"/>
    </source>
</evidence>
<evidence type="ECO:0000313" key="13">
    <source>
        <dbReference type="Ensembl" id="ENSLLEP00000000017.1"/>
    </source>
</evidence>
<comment type="catalytic activity">
    <reaction evidence="10 11">
        <text>geranylgeranyl diphosphate + L-cysteinyl-[protein] = S-geranylgeranyl-L-cysteinyl-[protein] + diphosphate</text>
        <dbReference type="Rhea" id="RHEA:21240"/>
        <dbReference type="Rhea" id="RHEA-COMP:10131"/>
        <dbReference type="Rhea" id="RHEA-COMP:11537"/>
        <dbReference type="ChEBI" id="CHEBI:29950"/>
        <dbReference type="ChEBI" id="CHEBI:33019"/>
        <dbReference type="ChEBI" id="CHEBI:57533"/>
        <dbReference type="ChEBI" id="CHEBI:86021"/>
        <dbReference type="EC" id="2.5.1.60"/>
    </reaction>
</comment>
<comment type="function">
    <text evidence="11">Catalyzes the transfer of a geranyl-geranyl moiety from geranyl-geranyl pyrophosphate to cysteines occuring in specific C-terminal amino acid sequences.</text>
</comment>
<protein>
    <recommendedName>
        <fullName evidence="4 11">Geranylgeranyl transferase type-2 subunit alpha</fullName>
        <ecNumber evidence="3 11">2.5.1.60</ecNumber>
    </recommendedName>
    <alternativeName>
        <fullName evidence="11">Geranylgeranyl transferase type II subunit alpha</fullName>
    </alternativeName>
</protein>
<evidence type="ECO:0000256" key="10">
    <source>
        <dbReference type="ARBA" id="ARBA00047658"/>
    </source>
</evidence>
<comment type="similarity">
    <text evidence="2 11">Belongs to the protein prenyltransferase subunit alpha family.</text>
</comment>
<reference evidence="13" key="2">
    <citation type="submission" date="2025-09" db="UniProtKB">
        <authorList>
            <consortium name="Ensembl"/>
        </authorList>
    </citation>
    <scope>IDENTIFICATION</scope>
</reference>
<dbReference type="AlphaFoldDB" id="A0A8C5LLP9"/>
<dbReference type="GO" id="GO:0008270">
    <property type="term" value="F:zinc ion binding"/>
    <property type="evidence" value="ECO:0007669"/>
    <property type="project" value="InterPro"/>
</dbReference>
<dbReference type="Ensembl" id="ENSLLET00000000019.1">
    <property type="protein sequence ID" value="ENSLLEP00000000017.1"/>
    <property type="gene ID" value="ENSLLEG00000000017.1"/>
</dbReference>
<dbReference type="SUPFAM" id="SSF49594">
    <property type="entry name" value="Rab geranylgeranyltransferase alpha-subunit, insert domain"/>
    <property type="match status" value="1"/>
</dbReference>
<dbReference type="InterPro" id="IPR009087">
    <property type="entry name" value="RabGGT_asu_insert-domain"/>
</dbReference>
<evidence type="ECO:0000259" key="12">
    <source>
        <dbReference type="Pfam" id="PF07711"/>
    </source>
</evidence>
<comment type="function">
    <text evidence="1">Catalyzes the transfer of a geranylgeranyl moiety from geranylgeranyl diphosphate to both cysteines of Rab proteins with the C-terminal sequence -XXCC, -XCXC and -CCXX, such as RAB1A, RAB3A, RAB5A and RAB7A.</text>
</comment>
<dbReference type="PROSITE" id="PS51450">
    <property type="entry name" value="LRR"/>
    <property type="match status" value="1"/>
</dbReference>
<dbReference type="Pfam" id="PF07711">
    <property type="entry name" value="RabGGT_insert"/>
    <property type="match status" value="1"/>
</dbReference>
<accession>A0A8C5LLP9</accession>
<evidence type="ECO:0000256" key="1">
    <source>
        <dbReference type="ARBA" id="ARBA00002902"/>
    </source>
</evidence>
<dbReference type="SUPFAM" id="SSF52058">
    <property type="entry name" value="L domain-like"/>
    <property type="match status" value="1"/>
</dbReference>
<evidence type="ECO:0000256" key="2">
    <source>
        <dbReference type="ARBA" id="ARBA00006734"/>
    </source>
</evidence>
<dbReference type="PANTHER" id="PTHR11129">
    <property type="entry name" value="PROTEIN FARNESYLTRANSFERASE ALPHA SUBUNIT/RAB GERANYLGERANYL TRANSFERASE ALPHA SUBUNIT"/>
    <property type="match status" value="1"/>
</dbReference>
<dbReference type="OrthoDB" id="1658at2759"/>
<dbReference type="PANTHER" id="PTHR11129:SF2">
    <property type="entry name" value="GERANYLGERANYL TRANSFERASE TYPE-2 SUBUNIT ALPHA"/>
    <property type="match status" value="1"/>
</dbReference>
<dbReference type="SUPFAM" id="SSF48439">
    <property type="entry name" value="Protein prenylyltransferase"/>
    <property type="match status" value="1"/>
</dbReference>
<dbReference type="FunFam" id="3.80.10.10:FF:000138">
    <property type="entry name" value="geranylgeranyl transferase type-2 subunit alpha"/>
    <property type="match status" value="1"/>
</dbReference>
<dbReference type="Proteomes" id="UP000694569">
    <property type="component" value="Unplaced"/>
</dbReference>
<evidence type="ECO:0000256" key="7">
    <source>
        <dbReference type="ARBA" id="ARBA00022614"/>
    </source>
</evidence>
<dbReference type="GO" id="GO:0005968">
    <property type="term" value="C:Rab-protein geranylgeranyltransferase complex"/>
    <property type="evidence" value="ECO:0007669"/>
    <property type="project" value="TreeGrafter"/>
</dbReference>
<dbReference type="Gene3D" id="2.60.40.1130">
    <property type="entry name" value="Rab geranylgeranyltransferase alpha-subunit, insert domain"/>
    <property type="match status" value="1"/>
</dbReference>
<dbReference type="Gene3D" id="1.25.40.120">
    <property type="entry name" value="Protein prenylyltransferase"/>
    <property type="match status" value="1"/>
</dbReference>
<proteinExistence type="inferred from homology"/>
<dbReference type="InterPro" id="IPR036254">
    <property type="entry name" value="RabGGT_asu_insert-dom_sf"/>
</dbReference>
<keyword evidence="9" id="KW-0677">Repeat</keyword>
<evidence type="ECO:0000256" key="6">
    <source>
        <dbReference type="ARBA" id="ARBA00022602"/>
    </source>
</evidence>
<sequence>MRNSLVLAFLRLRSSKSIKAHCACVAHCFFATLCMRVSLKLLYLGSRKSRYSTGTARLLSRAASNPTVTMHGRVKVKSTLEQQEAKRKEREKKLILYSNATQAALRKRDAGELDEEALDMTAQILTLNPDFASLWNLRREVFLHLGATRSQDEMRPLYMAELSFLESCLRISPKSYGTWYHRCWVMKHISEPDWTRELALCNRFLEIDERNFHCWDYRRFVTPSSLVSLTDELELTNNLITKNFSNYSSWHYRSKLLPQIHPDPLRLGRVTEEALLTELELVQNAFFTDPSDQSSWFYHRWLLGRADNPLSIRSLLVSVQGPSVCVSFSQPVKVQDDLILFLDGRPLMASWKTPEGKEKPSLIWVCDLPKGSVKRHGQHKFHVVFNDGEAEKECVLYPGQQQTWWCDSVTKEEIFRFDLSEGKSNILQHELKSCKELQELEPENKWCLLTIILLMRALDPLFYEKETLSYFDILKVVDPMRSGYYNDLCSKFQMENAILKMEYAEAHVIDLAKKGLTRLCHLDQLMLVTHMDLSYNHLRSLPADISMMRCIEVLECDNNEISQLQGVWNLTKLEELSLQYNKIQNVSDLKPLTSCPRLSVLRLQGNPVCEAADAQAELEAFLPNVETIQL</sequence>
<dbReference type="GO" id="GO:0097354">
    <property type="term" value="P:prenylation"/>
    <property type="evidence" value="ECO:0007669"/>
    <property type="project" value="UniProtKB-UniRule"/>
</dbReference>
<keyword evidence="8 11" id="KW-0808">Transferase</keyword>
<evidence type="ECO:0000256" key="3">
    <source>
        <dbReference type="ARBA" id="ARBA00012656"/>
    </source>
</evidence>
<dbReference type="FunFam" id="1.25.40.120:FF:000001">
    <property type="entry name" value="Geranylgeranyl transferase type-2 subunit alpha"/>
    <property type="match status" value="1"/>
</dbReference>
<feature type="domain" description="Rab geranylgeranyltransferase alpha subunit insert-domain" evidence="12">
    <location>
        <begin position="312"/>
        <end position="409"/>
    </location>
</feature>
<dbReference type="GO" id="GO:0004663">
    <property type="term" value="F:Rab geranylgeranyltransferase activity"/>
    <property type="evidence" value="ECO:0007669"/>
    <property type="project" value="UniProtKB-UniRule"/>
</dbReference>
<gene>
    <name evidence="13" type="primary">RABGGTA</name>
</gene>
<dbReference type="PROSITE" id="PS51147">
    <property type="entry name" value="PFTA"/>
    <property type="match status" value="5"/>
</dbReference>
<evidence type="ECO:0000256" key="11">
    <source>
        <dbReference type="RuleBase" id="RU367120"/>
    </source>
</evidence>
<dbReference type="FunFam" id="1.25.40.120:FF:000035">
    <property type="entry name" value="Geranylgeranyl transferase type-2 subunit alpha"/>
    <property type="match status" value="1"/>
</dbReference>
<keyword evidence="7" id="KW-0433">Leucine-rich repeat</keyword>
<dbReference type="GeneTree" id="ENSGT00550000075121"/>
<evidence type="ECO:0000256" key="9">
    <source>
        <dbReference type="ARBA" id="ARBA00022737"/>
    </source>
</evidence>
<evidence type="ECO:0000256" key="4">
    <source>
        <dbReference type="ARBA" id="ARBA00014772"/>
    </source>
</evidence>